<dbReference type="AlphaFoldDB" id="A0A9W9TY20"/>
<sequence length="82" mass="9290">MKDEGWVVLPAAFSAHAPIYASGSGQGVGKDHYHQLKFTHQYWYLYGQCRRSKSRARNMIPVRWLHEISAEMVSAGLMVAPL</sequence>
<dbReference type="EMBL" id="JAPQKS010000001">
    <property type="protein sequence ID" value="KAJ5248557.1"/>
    <property type="molecule type" value="Genomic_DNA"/>
</dbReference>
<keyword evidence="2" id="KW-1185">Reference proteome</keyword>
<organism evidence="1 2">
    <name type="scientific">Penicillium chermesinum</name>
    <dbReference type="NCBI Taxonomy" id="63820"/>
    <lineage>
        <taxon>Eukaryota</taxon>
        <taxon>Fungi</taxon>
        <taxon>Dikarya</taxon>
        <taxon>Ascomycota</taxon>
        <taxon>Pezizomycotina</taxon>
        <taxon>Eurotiomycetes</taxon>
        <taxon>Eurotiomycetidae</taxon>
        <taxon>Eurotiales</taxon>
        <taxon>Aspergillaceae</taxon>
        <taxon>Penicillium</taxon>
    </lineage>
</organism>
<evidence type="ECO:0000313" key="2">
    <source>
        <dbReference type="Proteomes" id="UP001150941"/>
    </source>
</evidence>
<comment type="caution">
    <text evidence="1">The sequence shown here is derived from an EMBL/GenBank/DDBJ whole genome shotgun (WGS) entry which is preliminary data.</text>
</comment>
<reference evidence="1" key="1">
    <citation type="submission" date="2022-11" db="EMBL/GenBank/DDBJ databases">
        <authorList>
            <person name="Petersen C."/>
        </authorList>
    </citation>
    <scope>NUCLEOTIDE SEQUENCE</scope>
    <source>
        <strain evidence="1">IBT 19713</strain>
    </source>
</reference>
<reference evidence="1" key="2">
    <citation type="journal article" date="2023" name="IMA Fungus">
        <title>Comparative genomic study of the Penicillium genus elucidates a diverse pangenome and 15 lateral gene transfer events.</title>
        <authorList>
            <person name="Petersen C."/>
            <person name="Sorensen T."/>
            <person name="Nielsen M.R."/>
            <person name="Sondergaard T.E."/>
            <person name="Sorensen J.L."/>
            <person name="Fitzpatrick D.A."/>
            <person name="Frisvad J.C."/>
            <person name="Nielsen K.L."/>
        </authorList>
    </citation>
    <scope>NUCLEOTIDE SEQUENCE</scope>
    <source>
        <strain evidence="1">IBT 19713</strain>
    </source>
</reference>
<evidence type="ECO:0000313" key="1">
    <source>
        <dbReference type="EMBL" id="KAJ5248557.1"/>
    </source>
</evidence>
<name>A0A9W9TY20_9EURO</name>
<accession>A0A9W9TY20</accession>
<protein>
    <submittedName>
        <fullName evidence="1">Uncharacterized protein</fullName>
    </submittedName>
</protein>
<proteinExistence type="predicted"/>
<dbReference type="GeneID" id="83196608"/>
<dbReference type="Proteomes" id="UP001150941">
    <property type="component" value="Unassembled WGS sequence"/>
</dbReference>
<gene>
    <name evidence="1" type="ORF">N7468_000008</name>
</gene>
<dbReference type="RefSeq" id="XP_058335336.1">
    <property type="nucleotide sequence ID" value="XM_058469305.1"/>
</dbReference>